<dbReference type="EMBL" id="JAFBCF010000001">
    <property type="protein sequence ID" value="MBM7798702.1"/>
    <property type="molecule type" value="Genomic_DNA"/>
</dbReference>
<protein>
    <submittedName>
        <fullName evidence="2">Effector-binding domain-containing protein</fullName>
    </submittedName>
</protein>
<feature type="domain" description="AraC effector-binding" evidence="1">
    <location>
        <begin position="4"/>
        <end position="165"/>
    </location>
</feature>
<dbReference type="SUPFAM" id="SSF55136">
    <property type="entry name" value="Probable bacterial effector-binding domain"/>
    <property type="match status" value="1"/>
</dbReference>
<dbReference type="Pfam" id="PF06445">
    <property type="entry name" value="GyrI-like"/>
    <property type="match status" value="1"/>
</dbReference>
<comment type="caution">
    <text evidence="2">The sequence shown here is derived from an EMBL/GenBank/DDBJ whole genome shotgun (WGS) entry which is preliminary data.</text>
</comment>
<proteinExistence type="predicted"/>
<reference evidence="2 3" key="1">
    <citation type="submission" date="2021-01" db="EMBL/GenBank/DDBJ databases">
        <title>Sequencing the genomes of 1000 actinobacteria strains.</title>
        <authorList>
            <person name="Klenk H.-P."/>
        </authorList>
    </citation>
    <scope>NUCLEOTIDE SEQUENCE [LARGE SCALE GENOMIC DNA]</scope>
    <source>
        <strain evidence="2 3">DSM 18662</strain>
    </source>
</reference>
<dbReference type="SMART" id="SM00871">
    <property type="entry name" value="AraC_E_bind"/>
    <property type="match status" value="1"/>
</dbReference>
<accession>A0ABS2RJG0</accession>
<dbReference type="Gene3D" id="3.20.80.10">
    <property type="entry name" value="Regulatory factor, effector binding domain"/>
    <property type="match status" value="1"/>
</dbReference>
<name>A0ABS2RJG0_9ACTN</name>
<dbReference type="RefSeq" id="WP_239578886.1">
    <property type="nucleotide sequence ID" value="NZ_BAAAQP010000002.1"/>
</dbReference>
<dbReference type="InterPro" id="IPR010499">
    <property type="entry name" value="AraC_E-bd"/>
</dbReference>
<evidence type="ECO:0000259" key="1">
    <source>
        <dbReference type="SMART" id="SM00871"/>
    </source>
</evidence>
<dbReference type="InterPro" id="IPR011256">
    <property type="entry name" value="Reg_factor_effector_dom_sf"/>
</dbReference>
<dbReference type="InterPro" id="IPR029442">
    <property type="entry name" value="GyrI-like"/>
</dbReference>
<dbReference type="Proteomes" id="UP000704762">
    <property type="component" value="Unassembled WGS sequence"/>
</dbReference>
<keyword evidence="3" id="KW-1185">Reference proteome</keyword>
<evidence type="ECO:0000313" key="2">
    <source>
        <dbReference type="EMBL" id="MBM7798702.1"/>
    </source>
</evidence>
<gene>
    <name evidence="2" type="ORF">JOE57_001623</name>
</gene>
<evidence type="ECO:0000313" key="3">
    <source>
        <dbReference type="Proteomes" id="UP000704762"/>
    </source>
</evidence>
<organism evidence="2 3">
    <name type="scientific">Microlunatus panaciterrae</name>
    <dbReference type="NCBI Taxonomy" id="400768"/>
    <lineage>
        <taxon>Bacteria</taxon>
        <taxon>Bacillati</taxon>
        <taxon>Actinomycetota</taxon>
        <taxon>Actinomycetes</taxon>
        <taxon>Propionibacteriales</taxon>
        <taxon>Propionibacteriaceae</taxon>
        <taxon>Microlunatus</taxon>
    </lineage>
</organism>
<sequence length="166" mass="17974">MKITPPKIIQRDAQPYVSITANVTMDSIGQELPPLHGELDAWLVSKGLQPAGPPFWKYNVIDMAGTMEVEVGCPVAEPVSSDGRVRAAVLPAGRYATLTHTGHPSELMPATGALLDWAAEQGLEWDVVDSADGPHWAARLEVYLSDPAEQPDMSTWVTELVFKVAD</sequence>